<reference evidence="1 2" key="1">
    <citation type="submission" date="2018-02" db="EMBL/GenBank/DDBJ databases">
        <title>Mycoplasma marinum and Mycoplasma todarodis sp. nov., moderately halophilic and psychrotolerant mycoplasmas isolated from cephalopods.</title>
        <authorList>
            <person name="Viver T."/>
        </authorList>
    </citation>
    <scope>NUCLEOTIDE SEQUENCE [LARGE SCALE GENOMIC DNA]</scope>
    <source>
        <strain evidence="1 2">PE</strain>
    </source>
</reference>
<evidence type="ECO:0000313" key="2">
    <source>
        <dbReference type="Proteomes" id="UP000294192"/>
    </source>
</evidence>
<organism evidence="1 2">
    <name type="scientific">Mycoplasma marinum</name>
    <dbReference type="NCBI Taxonomy" id="1937190"/>
    <lineage>
        <taxon>Bacteria</taxon>
        <taxon>Bacillati</taxon>
        <taxon>Mycoplasmatota</taxon>
        <taxon>Mollicutes</taxon>
        <taxon>Mycoplasmataceae</taxon>
        <taxon>Mycoplasma</taxon>
    </lineage>
</organism>
<dbReference type="AlphaFoldDB" id="A0A4R0XU66"/>
<name>A0A4R0XU66_9MOLU</name>
<gene>
    <name evidence="1" type="ORF">C4B24_02180</name>
</gene>
<protein>
    <submittedName>
        <fullName evidence="1">Uncharacterized protein</fullName>
    </submittedName>
</protein>
<sequence length="229" mass="27643">MNKRFLKKYLFINKYRLVHNLNMISEIIDNKLKKLTGLYTYADLLRELKDTFIPYTKMEAMNFLRQSVYRLKKEGIIFKEDQKTFNFNSGKVYKPKEKESLNLLMDENLTSWDISTLLNEYGVITQVPAYKTIVVQKRFAPVRNDVLGAKYKYTNFEFDKSQKIYFELAKIFEELSNGENEYKTFYKILLNKSDVKKSVTSFKKYLNPKYIKRYTKFSEWVKRQSNREW</sequence>
<keyword evidence="2" id="KW-1185">Reference proteome</keyword>
<evidence type="ECO:0000313" key="1">
    <source>
        <dbReference type="EMBL" id="TCG11337.1"/>
    </source>
</evidence>
<dbReference type="Proteomes" id="UP000294192">
    <property type="component" value="Unassembled WGS sequence"/>
</dbReference>
<comment type="caution">
    <text evidence="1">The sequence shown here is derived from an EMBL/GenBank/DDBJ whole genome shotgun (WGS) entry which is preliminary data.</text>
</comment>
<proteinExistence type="predicted"/>
<dbReference type="EMBL" id="PSZO01000008">
    <property type="protein sequence ID" value="TCG11337.1"/>
    <property type="molecule type" value="Genomic_DNA"/>
</dbReference>
<accession>A0A4R0XU66</accession>